<gene>
    <name evidence="7" type="ORF">BRYFOR_06265</name>
</gene>
<dbReference type="InterPro" id="IPR056546">
    <property type="entry name" value="MreB_MamK-like"/>
</dbReference>
<dbReference type="OrthoDB" id="9768127at2"/>
<name>C6LCB8_9FIRM</name>
<proteinExistence type="inferred from homology"/>
<dbReference type="GO" id="GO:0000902">
    <property type="term" value="P:cell morphogenesis"/>
    <property type="evidence" value="ECO:0007669"/>
    <property type="project" value="InterPro"/>
</dbReference>
<dbReference type="GO" id="GO:0005524">
    <property type="term" value="F:ATP binding"/>
    <property type="evidence" value="ECO:0007669"/>
    <property type="project" value="UniProtKB-KW"/>
</dbReference>
<dbReference type="RefSeq" id="WP_006861060.1">
    <property type="nucleotide sequence ID" value="NZ_ACCL02000005.1"/>
</dbReference>
<dbReference type="GO" id="GO:0005737">
    <property type="term" value="C:cytoplasm"/>
    <property type="evidence" value="ECO:0007669"/>
    <property type="project" value="UniProtKB-SubCell"/>
</dbReference>
<dbReference type="InterPro" id="IPR004753">
    <property type="entry name" value="MreB"/>
</dbReference>
<evidence type="ECO:0000256" key="4">
    <source>
        <dbReference type="ARBA" id="ARBA00022840"/>
    </source>
</evidence>
<dbReference type="STRING" id="168384.SAMN05660368_00186"/>
<evidence type="ECO:0000256" key="6">
    <source>
        <dbReference type="ARBA" id="ARBA00023458"/>
    </source>
</evidence>
<evidence type="ECO:0000256" key="1">
    <source>
        <dbReference type="ARBA" id="ARBA00004496"/>
    </source>
</evidence>
<comment type="subcellular location">
    <subcellularLocation>
        <location evidence="1">Cytoplasm</location>
    </subcellularLocation>
</comment>
<reference evidence="7" key="1">
    <citation type="submission" date="2009-07" db="EMBL/GenBank/DDBJ databases">
        <authorList>
            <person name="Weinstock G."/>
            <person name="Sodergren E."/>
            <person name="Clifton S."/>
            <person name="Fulton L."/>
            <person name="Fulton B."/>
            <person name="Courtney L."/>
            <person name="Fronick C."/>
            <person name="Harrison M."/>
            <person name="Strong C."/>
            <person name="Farmer C."/>
            <person name="Delahaunty K."/>
            <person name="Markovic C."/>
            <person name="Hall O."/>
            <person name="Minx P."/>
            <person name="Tomlinson C."/>
            <person name="Mitreva M."/>
            <person name="Nelson J."/>
            <person name="Hou S."/>
            <person name="Wollam A."/>
            <person name="Pepin K.H."/>
            <person name="Johnson M."/>
            <person name="Bhonagiri V."/>
            <person name="Nash W.E."/>
            <person name="Warren W."/>
            <person name="Chinwalla A."/>
            <person name="Mardis E.R."/>
            <person name="Wilson R.K."/>
        </authorList>
    </citation>
    <scope>NUCLEOTIDE SEQUENCE [LARGE SCALE GENOMIC DNA]</scope>
    <source>
        <strain evidence="7">DSM 14469</strain>
    </source>
</reference>
<accession>C6LCB8</accession>
<evidence type="ECO:0000256" key="2">
    <source>
        <dbReference type="ARBA" id="ARBA00022490"/>
    </source>
</evidence>
<evidence type="ECO:0000313" key="7">
    <source>
        <dbReference type="EMBL" id="EET61582.1"/>
    </source>
</evidence>
<dbReference type="PRINTS" id="PR01652">
    <property type="entry name" value="SHAPEPROTEIN"/>
</dbReference>
<protein>
    <submittedName>
        <fullName evidence="7">Cell shape determining protein, MreB/Mrl family</fullName>
    </submittedName>
</protein>
<dbReference type="GO" id="GO:0008360">
    <property type="term" value="P:regulation of cell shape"/>
    <property type="evidence" value="ECO:0007669"/>
    <property type="project" value="UniProtKB-KW"/>
</dbReference>
<evidence type="ECO:0000313" key="8">
    <source>
        <dbReference type="Proteomes" id="UP000005561"/>
    </source>
</evidence>
<dbReference type="Proteomes" id="UP000005561">
    <property type="component" value="Unassembled WGS sequence"/>
</dbReference>
<dbReference type="Gene3D" id="3.30.420.40">
    <property type="match status" value="2"/>
</dbReference>
<keyword evidence="4" id="KW-0067">ATP-binding</keyword>
<comment type="similarity">
    <text evidence="6">Belongs to the FtsA/MreB family.</text>
</comment>
<comment type="caution">
    <text evidence="7">The sequence shown here is derived from an EMBL/GenBank/DDBJ whole genome shotgun (WGS) entry which is preliminary data.</text>
</comment>
<dbReference type="CDD" id="cd10225">
    <property type="entry name" value="ASKHA_NBD_MreB-like"/>
    <property type="match status" value="1"/>
</dbReference>
<evidence type="ECO:0000256" key="3">
    <source>
        <dbReference type="ARBA" id="ARBA00022741"/>
    </source>
</evidence>
<dbReference type="InterPro" id="IPR043129">
    <property type="entry name" value="ATPase_NBD"/>
</dbReference>
<keyword evidence="3" id="KW-0547">Nucleotide-binding</keyword>
<dbReference type="PANTHER" id="PTHR42749:SF1">
    <property type="entry name" value="CELL SHAPE-DETERMINING PROTEIN MREB"/>
    <property type="match status" value="1"/>
</dbReference>
<keyword evidence="5" id="KW-0133">Cell shape</keyword>
<dbReference type="Pfam" id="PF06723">
    <property type="entry name" value="MreB_Mbl"/>
    <property type="match status" value="1"/>
</dbReference>
<dbReference type="eggNOG" id="COG1077">
    <property type="taxonomic scope" value="Bacteria"/>
</dbReference>
<evidence type="ECO:0000256" key="5">
    <source>
        <dbReference type="ARBA" id="ARBA00022960"/>
    </source>
</evidence>
<dbReference type="EMBL" id="ACCL02000005">
    <property type="protein sequence ID" value="EET61582.1"/>
    <property type="molecule type" value="Genomic_DNA"/>
</dbReference>
<keyword evidence="8" id="KW-1185">Reference proteome</keyword>
<sequence length="339" mass="36520">MLLHNALGIDFGTDTIKICDRKNRITVCEKNMIAVRDGRMIAVGDAAYDMYEKTPVNVKAECPMVHGVIAQQKNAELVLSSLIRKSRHLLSGRPAIYIAVPRDISAVEKRAYYNVLTGTVQAGRIFLVDKGIADTIGVGVSMESPRASMLVNIGAGTTEISVAAGGKILLSKTLQIGGNNLDEDIATMVRRMFHLNIGMKTAAILKNRLAYLLDGPANSLTVFGISTISGLPVSAEITSMAVSLAIAGTIENITAELRGIIDRLPPQFHRDIMEAGLCLTGGTSLIPNLSDYMRRELGIPIAMVREPGLTTLRGIQMIMNHPELSDCTFSLKDLTGTTI</sequence>
<dbReference type="SUPFAM" id="SSF53067">
    <property type="entry name" value="Actin-like ATPase domain"/>
    <property type="match status" value="2"/>
</dbReference>
<keyword evidence="2" id="KW-0963">Cytoplasm</keyword>
<dbReference type="PANTHER" id="PTHR42749">
    <property type="entry name" value="CELL SHAPE-DETERMINING PROTEIN MREB"/>
    <property type="match status" value="1"/>
</dbReference>
<organism evidence="7 8">
    <name type="scientific">Marvinbryantia formatexigens DSM 14469</name>
    <dbReference type="NCBI Taxonomy" id="478749"/>
    <lineage>
        <taxon>Bacteria</taxon>
        <taxon>Bacillati</taxon>
        <taxon>Bacillota</taxon>
        <taxon>Clostridia</taxon>
        <taxon>Lachnospirales</taxon>
        <taxon>Lachnospiraceae</taxon>
        <taxon>Marvinbryantia</taxon>
    </lineage>
</organism>
<dbReference type="AlphaFoldDB" id="C6LCB8"/>